<evidence type="ECO:0000313" key="3">
    <source>
        <dbReference type="Proteomes" id="UP001107558"/>
    </source>
</evidence>
<evidence type="ECO:0000256" key="1">
    <source>
        <dbReference type="SAM" id="SignalP"/>
    </source>
</evidence>
<feature type="signal peptide" evidence="1">
    <location>
        <begin position="1"/>
        <end position="19"/>
    </location>
</feature>
<dbReference type="Proteomes" id="UP001107558">
    <property type="component" value="Chromosome 1"/>
</dbReference>
<organism evidence="2 3">
    <name type="scientific">Polypedilum vanderplanki</name>
    <name type="common">Sleeping chironomid midge</name>
    <dbReference type="NCBI Taxonomy" id="319348"/>
    <lineage>
        <taxon>Eukaryota</taxon>
        <taxon>Metazoa</taxon>
        <taxon>Ecdysozoa</taxon>
        <taxon>Arthropoda</taxon>
        <taxon>Hexapoda</taxon>
        <taxon>Insecta</taxon>
        <taxon>Pterygota</taxon>
        <taxon>Neoptera</taxon>
        <taxon>Endopterygota</taxon>
        <taxon>Diptera</taxon>
        <taxon>Nematocera</taxon>
        <taxon>Chironomoidea</taxon>
        <taxon>Chironomidae</taxon>
        <taxon>Chironominae</taxon>
        <taxon>Polypedilum</taxon>
        <taxon>Polypedilum</taxon>
    </lineage>
</organism>
<protein>
    <submittedName>
        <fullName evidence="2">Uncharacterized protein</fullName>
    </submittedName>
</protein>
<dbReference type="EMBL" id="JADBJN010000001">
    <property type="protein sequence ID" value="KAG5683051.1"/>
    <property type="molecule type" value="Genomic_DNA"/>
</dbReference>
<gene>
    <name evidence="2" type="ORF">PVAND_012358</name>
</gene>
<dbReference type="AlphaFoldDB" id="A0A9J6CN50"/>
<keyword evidence="3" id="KW-1185">Reference proteome</keyword>
<proteinExistence type="predicted"/>
<sequence>MIFKVLYLIFISWIVCSNAGGPSIEGSLSSSIIPCPEIRSYKQEIDQYTKTLKNLVEQAISEFNKIIKSAGQTIGSNSFKNSANKNYYHYIQLIKEAKAKTIEHISNNMPANYPEDCYQFKLNEILALYDKAVNDVTVKRDQLLNM</sequence>
<evidence type="ECO:0000313" key="2">
    <source>
        <dbReference type="EMBL" id="KAG5683051.1"/>
    </source>
</evidence>
<reference evidence="2" key="1">
    <citation type="submission" date="2021-03" db="EMBL/GenBank/DDBJ databases">
        <title>Chromosome level genome of the anhydrobiotic midge Polypedilum vanderplanki.</title>
        <authorList>
            <person name="Yoshida Y."/>
            <person name="Kikawada T."/>
            <person name="Gusev O."/>
        </authorList>
    </citation>
    <scope>NUCLEOTIDE SEQUENCE</scope>
    <source>
        <strain evidence="2">NIAS01</strain>
        <tissue evidence="2">Whole body or cell culture</tissue>
    </source>
</reference>
<comment type="caution">
    <text evidence="2">The sequence shown here is derived from an EMBL/GenBank/DDBJ whole genome shotgun (WGS) entry which is preliminary data.</text>
</comment>
<feature type="chain" id="PRO_5039932715" evidence="1">
    <location>
        <begin position="20"/>
        <end position="146"/>
    </location>
</feature>
<accession>A0A9J6CN50</accession>
<name>A0A9J6CN50_POLVA</name>
<keyword evidence="1" id="KW-0732">Signal</keyword>